<organism evidence="1 2">
    <name type="scientific">Rozella allomycis (strain CSF55)</name>
    <dbReference type="NCBI Taxonomy" id="988480"/>
    <lineage>
        <taxon>Eukaryota</taxon>
        <taxon>Fungi</taxon>
        <taxon>Fungi incertae sedis</taxon>
        <taxon>Cryptomycota</taxon>
        <taxon>Cryptomycota incertae sedis</taxon>
        <taxon>Rozella</taxon>
    </lineage>
</organism>
<accession>A0A4P9YGN5</accession>
<feature type="non-terminal residue" evidence="1">
    <location>
        <position position="1"/>
    </location>
</feature>
<sequence>VDCVASVYTGKGIHMLCPSTQFKEGLGPDGKLSKTINIDYYVKITALVALRKDLIIKVPYRVSWNGEDGCLSENDKIDDQDLIEFSADGTLIDFQDISCLDTICNTPISWDITQKENKDDHISKLWTNHSGLSETMLDDINKVLPIIFEVRDGIKEKQSESNNVKQITFSNGKPLINDCLSLMDKIDQSLNDLILIYEKNPESKTQITSETLKQISELGLIWIELSKVLFSTSNHFDFMIYNTMFEKYFNLLKEMKNSITINDQYNLEFVKWQKSMISNTMREMVNQIPGMSRLRSILYLYPLTNNLSNIPFDESFCEKIERIQSIKIQSANVILLQSLEHLGETSKKDPSTENFFQALETHHNNFIIFIAKFETLIRKLQFETLIQYLKENICQLKYLQGQHIQSCIYMAYGTSNSRLLDRDYPSSVTDLQQNLNRISSQLSNHINNLITIITK</sequence>
<evidence type="ECO:0000313" key="1">
    <source>
        <dbReference type="EMBL" id="RKP18454.1"/>
    </source>
</evidence>
<protein>
    <submittedName>
        <fullName evidence="1">Uncharacterized protein</fullName>
    </submittedName>
</protein>
<reference evidence="2" key="1">
    <citation type="journal article" date="2018" name="Nat. Microbiol.">
        <title>Leveraging single-cell genomics to expand the fungal tree of life.</title>
        <authorList>
            <person name="Ahrendt S.R."/>
            <person name="Quandt C.A."/>
            <person name="Ciobanu D."/>
            <person name="Clum A."/>
            <person name="Salamov A."/>
            <person name="Andreopoulos B."/>
            <person name="Cheng J.F."/>
            <person name="Woyke T."/>
            <person name="Pelin A."/>
            <person name="Henrissat B."/>
            <person name="Reynolds N.K."/>
            <person name="Benny G.L."/>
            <person name="Smith M.E."/>
            <person name="James T.Y."/>
            <person name="Grigoriev I.V."/>
        </authorList>
    </citation>
    <scope>NUCLEOTIDE SEQUENCE [LARGE SCALE GENOMIC DNA]</scope>
    <source>
        <strain evidence="2">CSF55</strain>
    </source>
</reference>
<gene>
    <name evidence="1" type="ORF">ROZALSC1DRAFT_23217</name>
</gene>
<dbReference type="Proteomes" id="UP000281549">
    <property type="component" value="Unassembled WGS sequence"/>
</dbReference>
<evidence type="ECO:0000313" key="2">
    <source>
        <dbReference type="Proteomes" id="UP000281549"/>
    </source>
</evidence>
<name>A0A4P9YGN5_ROZAC</name>
<proteinExistence type="predicted"/>
<dbReference type="EMBL" id="ML005454">
    <property type="protein sequence ID" value="RKP18454.1"/>
    <property type="molecule type" value="Genomic_DNA"/>
</dbReference>
<dbReference type="AlphaFoldDB" id="A0A4P9YGN5"/>